<dbReference type="EMBL" id="MU620894">
    <property type="protein sequence ID" value="KAI8584038.1"/>
    <property type="molecule type" value="Genomic_DNA"/>
</dbReference>
<dbReference type="RefSeq" id="XP_051449042.1">
    <property type="nucleotide sequence ID" value="XM_051585678.1"/>
</dbReference>
<dbReference type="Proteomes" id="UP001206595">
    <property type="component" value="Unassembled WGS sequence"/>
</dbReference>
<protein>
    <recommendedName>
        <fullName evidence="5">Response regulatory domain-containing protein</fullName>
    </recommendedName>
</protein>
<dbReference type="PROSITE" id="PS50110">
    <property type="entry name" value="RESPONSE_REGULATORY"/>
    <property type="match status" value="1"/>
</dbReference>
<gene>
    <name evidence="6" type="ORF">K450DRAFT_221206</name>
</gene>
<reference evidence="6" key="2">
    <citation type="journal article" date="2022" name="Proc. Natl. Acad. Sci. U.S.A.">
        <title>Diploid-dominant life cycles characterize the early evolution of Fungi.</title>
        <authorList>
            <person name="Amses K.R."/>
            <person name="Simmons D.R."/>
            <person name="Longcore J.E."/>
            <person name="Mondo S.J."/>
            <person name="Seto K."/>
            <person name="Jeronimo G.H."/>
            <person name="Bonds A.E."/>
            <person name="Quandt C.A."/>
            <person name="Davis W.J."/>
            <person name="Chang Y."/>
            <person name="Federici B.A."/>
            <person name="Kuo A."/>
            <person name="LaButti K."/>
            <person name="Pangilinan J."/>
            <person name="Andreopoulos W."/>
            <person name="Tritt A."/>
            <person name="Riley R."/>
            <person name="Hundley H."/>
            <person name="Johnson J."/>
            <person name="Lipzen A."/>
            <person name="Barry K."/>
            <person name="Lang B.F."/>
            <person name="Cuomo C.A."/>
            <person name="Buchler N.E."/>
            <person name="Grigoriev I.V."/>
            <person name="Spatafora J.W."/>
            <person name="Stajich J.E."/>
            <person name="James T.Y."/>
        </authorList>
    </citation>
    <scope>NUCLEOTIDE SEQUENCE</scope>
    <source>
        <strain evidence="6">AG</strain>
    </source>
</reference>
<dbReference type="Pfam" id="PF00072">
    <property type="entry name" value="Response_reg"/>
    <property type="match status" value="1"/>
</dbReference>
<proteinExistence type="predicted"/>
<evidence type="ECO:0000259" key="5">
    <source>
        <dbReference type="PROSITE" id="PS50110"/>
    </source>
</evidence>
<dbReference type="InterPro" id="IPR011006">
    <property type="entry name" value="CheY-like_superfamily"/>
</dbReference>
<dbReference type="GeneID" id="75911026"/>
<evidence type="ECO:0000313" key="7">
    <source>
        <dbReference type="Proteomes" id="UP001206595"/>
    </source>
</evidence>
<evidence type="ECO:0000313" key="6">
    <source>
        <dbReference type="EMBL" id="KAI8584038.1"/>
    </source>
</evidence>
<dbReference type="PANTHER" id="PTHR45339">
    <property type="entry name" value="HYBRID SIGNAL TRANSDUCTION HISTIDINE KINASE J"/>
    <property type="match status" value="1"/>
</dbReference>
<feature type="modified residue" description="4-aspartylphosphate" evidence="3">
    <location>
        <position position="153"/>
    </location>
</feature>
<dbReference type="InterPro" id="IPR001789">
    <property type="entry name" value="Sig_transdc_resp-reg_receiver"/>
</dbReference>
<dbReference type="Gene3D" id="3.40.50.2300">
    <property type="match status" value="1"/>
</dbReference>
<dbReference type="GO" id="GO:0000160">
    <property type="term" value="P:phosphorelay signal transduction system"/>
    <property type="evidence" value="ECO:0007669"/>
    <property type="project" value="UniProtKB-KW"/>
</dbReference>
<sequence length="245" mass="27018">MESVCKQTVLSTDANVEETTMAFNSLNITPEEENPGMTPDTESPESLPPTPPGSPSYATPIYSALLRRRIDSLRDVPELIHPPIRLPKAFSLVPNTECLRVLLVDDNDVNLRILERLLKKHLSHIIHTVHVAQGADQALQLLSTIKFDLVMMDIEMPGMSGVEAAARIRAGMAGERHRLIPIVAVTTKYSPYWRSLYLENGMNGCISKPIVLDTLLDTVNDILCRDSIESLLSPTLSDVAPLVTT</sequence>
<feature type="domain" description="Response regulatory" evidence="5">
    <location>
        <begin position="100"/>
        <end position="223"/>
    </location>
</feature>
<evidence type="ECO:0000256" key="4">
    <source>
        <dbReference type="SAM" id="MobiDB-lite"/>
    </source>
</evidence>
<accession>A0AAD5EHP3</accession>
<keyword evidence="2" id="KW-0902">Two-component regulatory system</keyword>
<dbReference type="PANTHER" id="PTHR45339:SF1">
    <property type="entry name" value="HYBRID SIGNAL TRANSDUCTION HISTIDINE KINASE J"/>
    <property type="match status" value="1"/>
</dbReference>
<organism evidence="6 7">
    <name type="scientific">Umbelopsis ramanniana AG</name>
    <dbReference type="NCBI Taxonomy" id="1314678"/>
    <lineage>
        <taxon>Eukaryota</taxon>
        <taxon>Fungi</taxon>
        <taxon>Fungi incertae sedis</taxon>
        <taxon>Mucoromycota</taxon>
        <taxon>Mucoromycotina</taxon>
        <taxon>Umbelopsidomycetes</taxon>
        <taxon>Umbelopsidales</taxon>
        <taxon>Umbelopsidaceae</taxon>
        <taxon>Umbelopsis</taxon>
    </lineage>
</organism>
<evidence type="ECO:0000256" key="3">
    <source>
        <dbReference type="PROSITE-ProRule" id="PRU00169"/>
    </source>
</evidence>
<evidence type="ECO:0000256" key="1">
    <source>
        <dbReference type="ARBA" id="ARBA00022553"/>
    </source>
</evidence>
<name>A0AAD5EHP3_UMBRA</name>
<dbReference type="SUPFAM" id="SSF52172">
    <property type="entry name" value="CheY-like"/>
    <property type="match status" value="1"/>
</dbReference>
<evidence type="ECO:0000256" key="2">
    <source>
        <dbReference type="ARBA" id="ARBA00023012"/>
    </source>
</evidence>
<feature type="region of interest" description="Disordered" evidence="4">
    <location>
        <begin position="26"/>
        <end position="58"/>
    </location>
</feature>
<keyword evidence="7" id="KW-1185">Reference proteome</keyword>
<dbReference type="SMART" id="SM00448">
    <property type="entry name" value="REC"/>
    <property type="match status" value="1"/>
</dbReference>
<comment type="caution">
    <text evidence="6">The sequence shown here is derived from an EMBL/GenBank/DDBJ whole genome shotgun (WGS) entry which is preliminary data.</text>
</comment>
<dbReference type="AlphaFoldDB" id="A0AAD5EHP3"/>
<keyword evidence="1 3" id="KW-0597">Phosphoprotein</keyword>
<reference evidence="6" key="1">
    <citation type="submission" date="2021-06" db="EMBL/GenBank/DDBJ databases">
        <authorList>
            <consortium name="DOE Joint Genome Institute"/>
            <person name="Mondo S.J."/>
            <person name="Amses K.R."/>
            <person name="Simmons D.R."/>
            <person name="Longcore J.E."/>
            <person name="Seto K."/>
            <person name="Alves G.H."/>
            <person name="Bonds A.E."/>
            <person name="Quandt C.A."/>
            <person name="Davis W.J."/>
            <person name="Chang Y."/>
            <person name="Letcher P.M."/>
            <person name="Powell M.J."/>
            <person name="Kuo A."/>
            <person name="Labutti K."/>
            <person name="Pangilinan J."/>
            <person name="Andreopoulos W."/>
            <person name="Tritt A."/>
            <person name="Riley R."/>
            <person name="Hundley H."/>
            <person name="Johnson J."/>
            <person name="Lipzen A."/>
            <person name="Barry K."/>
            <person name="Berbee M.L."/>
            <person name="Buchler N.E."/>
            <person name="Grigoriev I.V."/>
            <person name="Spatafora J.W."/>
            <person name="Stajich J.E."/>
            <person name="James T.Y."/>
        </authorList>
    </citation>
    <scope>NUCLEOTIDE SEQUENCE</scope>
    <source>
        <strain evidence="6">AG</strain>
    </source>
</reference>
<dbReference type="CDD" id="cd17546">
    <property type="entry name" value="REC_hyHK_CKI1_RcsC-like"/>
    <property type="match status" value="1"/>
</dbReference>